<gene>
    <name evidence="1" type="ORF">FV293_29800</name>
</gene>
<reference evidence="1 2" key="1">
    <citation type="submission" date="2019-08" db="EMBL/GenBank/DDBJ databases">
        <title>Whole genome analysis of cultivated E. coli strains isolated from CD patients and healthy donors.</title>
        <authorList>
            <person name="Siniagina M.N."/>
            <person name="Markelova M.I."/>
            <person name="Laikov A.V."/>
            <person name="Boulygina E.A."/>
            <person name="Khusnutdinova D.R."/>
            <person name="Kharchenko A."/>
            <person name="Grigoryeva T.V."/>
        </authorList>
    </citation>
    <scope>NUCLEOTIDE SEQUENCE [LARGE SCALE GENOMIC DNA]</scope>
    <source>
        <strain evidence="1 2">1_45_11</strain>
    </source>
</reference>
<comment type="caution">
    <text evidence="1">The sequence shown here is derived from an EMBL/GenBank/DDBJ whole genome shotgun (WGS) entry which is preliminary data.</text>
</comment>
<accession>A0AB74M7P0</accession>
<dbReference type="InterPro" id="IPR011050">
    <property type="entry name" value="Pectin_lyase_fold/virulence"/>
</dbReference>
<dbReference type="SUPFAM" id="SSF51126">
    <property type="entry name" value="Pectin lyase-like"/>
    <property type="match status" value="1"/>
</dbReference>
<dbReference type="Proteomes" id="UP000321295">
    <property type="component" value="Unassembled WGS sequence"/>
</dbReference>
<name>A0AB74M7P0_ECOLX</name>
<feature type="non-terminal residue" evidence="1">
    <location>
        <position position="85"/>
    </location>
</feature>
<organism evidence="1 2">
    <name type="scientific">Escherichia coli</name>
    <dbReference type="NCBI Taxonomy" id="562"/>
    <lineage>
        <taxon>Bacteria</taxon>
        <taxon>Pseudomonadati</taxon>
        <taxon>Pseudomonadota</taxon>
        <taxon>Gammaproteobacteria</taxon>
        <taxon>Enterobacterales</taxon>
        <taxon>Enterobacteriaceae</taxon>
        <taxon>Escherichia</taxon>
    </lineage>
</organism>
<protein>
    <recommendedName>
        <fullName evidence="3">Autotransporter outer membrane beta-barrel domain-containing protein</fullName>
    </recommendedName>
</protein>
<dbReference type="InterPro" id="IPR012332">
    <property type="entry name" value="Autotransporter_pectin_lyase_C"/>
</dbReference>
<dbReference type="Gene3D" id="2.160.20.20">
    <property type="match status" value="1"/>
</dbReference>
<evidence type="ECO:0000313" key="2">
    <source>
        <dbReference type="Proteomes" id="UP000321295"/>
    </source>
</evidence>
<evidence type="ECO:0008006" key="3">
    <source>
        <dbReference type="Google" id="ProtNLM"/>
    </source>
</evidence>
<feature type="non-terminal residue" evidence="1">
    <location>
        <position position="1"/>
    </location>
</feature>
<proteinExistence type="predicted"/>
<dbReference type="AlphaFoldDB" id="A0AB74M7P0"/>
<sequence>LAWSEERGGLNGSGEYDFMTGAAGLLRGYVRGSAGNVNLQNAAWMMTGNSSVKHLESSGSALYFSRPGGEFHTLTAGSMDISDSV</sequence>
<evidence type="ECO:0000313" key="1">
    <source>
        <dbReference type="EMBL" id="TXQ16140.1"/>
    </source>
</evidence>
<dbReference type="EMBL" id="VRXD01000502">
    <property type="protein sequence ID" value="TXQ16140.1"/>
    <property type="molecule type" value="Genomic_DNA"/>
</dbReference>